<evidence type="ECO:0000313" key="1">
    <source>
        <dbReference type="Proteomes" id="UP000887579"/>
    </source>
</evidence>
<dbReference type="WBParaSite" id="ES5_v2.g19661.t1">
    <property type="protein sequence ID" value="ES5_v2.g19661.t1"/>
    <property type="gene ID" value="ES5_v2.g19661"/>
</dbReference>
<evidence type="ECO:0000313" key="2">
    <source>
        <dbReference type="WBParaSite" id="ES5_v2.g19661.t1"/>
    </source>
</evidence>
<reference evidence="2" key="1">
    <citation type="submission" date="2022-11" db="UniProtKB">
        <authorList>
            <consortium name="WormBaseParasite"/>
        </authorList>
    </citation>
    <scope>IDENTIFICATION</scope>
</reference>
<protein>
    <submittedName>
        <fullName evidence="2">NADH dehydrogenase subunit 4L</fullName>
    </submittedName>
</protein>
<proteinExistence type="predicted"/>
<sequence>MLTVFMILLIGLYALAVYVFKVVIVTAWVGVVLLLVNVASAILSLLVIFSLCCVRNSEKRQQVKLATISFFMAAIYLVQYGVATFIAHT</sequence>
<name>A0AC34FQP8_9BILA</name>
<accession>A0AC34FQP8</accession>
<dbReference type="Proteomes" id="UP000887579">
    <property type="component" value="Unplaced"/>
</dbReference>
<organism evidence="1 2">
    <name type="scientific">Panagrolaimus sp. ES5</name>
    <dbReference type="NCBI Taxonomy" id="591445"/>
    <lineage>
        <taxon>Eukaryota</taxon>
        <taxon>Metazoa</taxon>
        <taxon>Ecdysozoa</taxon>
        <taxon>Nematoda</taxon>
        <taxon>Chromadorea</taxon>
        <taxon>Rhabditida</taxon>
        <taxon>Tylenchina</taxon>
        <taxon>Panagrolaimomorpha</taxon>
        <taxon>Panagrolaimoidea</taxon>
        <taxon>Panagrolaimidae</taxon>
        <taxon>Panagrolaimus</taxon>
    </lineage>
</organism>